<dbReference type="STRING" id="229921.ADN01_11445"/>
<evidence type="ECO:0000259" key="2">
    <source>
        <dbReference type="Pfam" id="PF12695"/>
    </source>
</evidence>
<dbReference type="RefSeq" id="WP_062417647.1">
    <property type="nucleotide sequence ID" value="NZ_DF967974.1"/>
</dbReference>
<keyword evidence="1" id="KW-1133">Transmembrane helix</keyword>
<keyword evidence="1" id="KW-0472">Membrane</keyword>
<dbReference type="GO" id="GO:0016787">
    <property type="term" value="F:hydrolase activity"/>
    <property type="evidence" value="ECO:0007669"/>
    <property type="project" value="InterPro"/>
</dbReference>
<feature type="transmembrane region" description="Helical" evidence="1">
    <location>
        <begin position="12"/>
        <end position="32"/>
    </location>
</feature>
<keyword evidence="1" id="KW-0812">Transmembrane</keyword>
<dbReference type="Pfam" id="PF12695">
    <property type="entry name" value="Abhydrolase_5"/>
    <property type="match status" value="1"/>
</dbReference>
<name>A0A0P6XXP3_9CHLR</name>
<sequence>MNGKLRGLLRIFGRVLGLGLLVGVLGFAFWAATPLGPDSQAEAALQSGAGVRVNEGANWLLFAPESNPQPVGFIFYPGGRVDYRSYAPVLRRIAAAGYPTVLVRMPLSLAVTAPNRADAVFPAYPEVGQWVIGGHSLGGAMAAEYVLQNPLRVRGLVFWAAYPAESSSLADWGGRVLSVYASEDGLADPQTVLGSAARLPQSTRWVEIVGGNHAQFGSYGVQSGDGTAQISAEAQQEQAAQAVIDLLAEIGGQP</sequence>
<dbReference type="SUPFAM" id="SSF53474">
    <property type="entry name" value="alpha/beta-Hydrolases"/>
    <property type="match status" value="1"/>
</dbReference>
<accession>A0A0P6XXP3</accession>
<dbReference type="AlphaFoldDB" id="A0A0P6XXP3"/>
<protein>
    <recommendedName>
        <fullName evidence="2">Alpha/beta hydrolase fold-5 domain-containing protein</fullName>
    </recommendedName>
</protein>
<dbReference type="PATRIC" id="fig|229921.5.peg.1511"/>
<dbReference type="EMBL" id="LGCM01000039">
    <property type="protein sequence ID" value="KPL80732.1"/>
    <property type="molecule type" value="Genomic_DNA"/>
</dbReference>
<dbReference type="InterPro" id="IPR029058">
    <property type="entry name" value="AB_hydrolase_fold"/>
</dbReference>
<dbReference type="Gene3D" id="3.40.50.1820">
    <property type="entry name" value="alpha/beta hydrolase"/>
    <property type="match status" value="1"/>
</dbReference>
<evidence type="ECO:0000313" key="3">
    <source>
        <dbReference type="EMBL" id="KPL80732.1"/>
    </source>
</evidence>
<reference evidence="3 4" key="1">
    <citation type="submission" date="2015-07" db="EMBL/GenBank/DDBJ databases">
        <title>Genome sequence of Levilinea saccharolytica DSM 16555.</title>
        <authorList>
            <person name="Hemp J."/>
            <person name="Ward L.M."/>
            <person name="Pace L.A."/>
            <person name="Fischer W.W."/>
        </authorList>
    </citation>
    <scope>NUCLEOTIDE SEQUENCE [LARGE SCALE GENOMIC DNA]</scope>
    <source>
        <strain evidence="3 4">KIBI-1</strain>
    </source>
</reference>
<keyword evidence="4" id="KW-1185">Reference proteome</keyword>
<proteinExistence type="predicted"/>
<evidence type="ECO:0000256" key="1">
    <source>
        <dbReference type="SAM" id="Phobius"/>
    </source>
</evidence>
<organism evidence="3 4">
    <name type="scientific">Levilinea saccharolytica</name>
    <dbReference type="NCBI Taxonomy" id="229921"/>
    <lineage>
        <taxon>Bacteria</taxon>
        <taxon>Bacillati</taxon>
        <taxon>Chloroflexota</taxon>
        <taxon>Anaerolineae</taxon>
        <taxon>Anaerolineales</taxon>
        <taxon>Anaerolineaceae</taxon>
        <taxon>Levilinea</taxon>
    </lineage>
</organism>
<comment type="caution">
    <text evidence="3">The sequence shown here is derived from an EMBL/GenBank/DDBJ whole genome shotgun (WGS) entry which is preliminary data.</text>
</comment>
<dbReference type="Proteomes" id="UP000050501">
    <property type="component" value="Unassembled WGS sequence"/>
</dbReference>
<dbReference type="OrthoDB" id="9780932at2"/>
<feature type="domain" description="Alpha/beta hydrolase fold-5" evidence="2">
    <location>
        <begin position="73"/>
        <end position="237"/>
    </location>
</feature>
<gene>
    <name evidence="3" type="ORF">ADN01_11445</name>
</gene>
<dbReference type="InterPro" id="IPR029059">
    <property type="entry name" value="AB_hydrolase_5"/>
</dbReference>
<evidence type="ECO:0000313" key="4">
    <source>
        <dbReference type="Proteomes" id="UP000050501"/>
    </source>
</evidence>